<dbReference type="Pfam" id="PF01844">
    <property type="entry name" value="HNH"/>
    <property type="match status" value="1"/>
</dbReference>
<dbReference type="Gene3D" id="1.10.30.50">
    <property type="match status" value="1"/>
</dbReference>
<evidence type="ECO:0000313" key="2">
    <source>
        <dbReference type="EMBL" id="PIZ14718.1"/>
    </source>
</evidence>
<name>A0A2M7S5Q1_9BACT</name>
<dbReference type="InterPro" id="IPR003615">
    <property type="entry name" value="HNH_nuc"/>
</dbReference>
<organism evidence="2 3">
    <name type="scientific">Candidatus Desantisbacteria bacterium CG_4_10_14_0_8_um_filter_48_22</name>
    <dbReference type="NCBI Taxonomy" id="1974543"/>
    <lineage>
        <taxon>Bacteria</taxon>
        <taxon>Candidatus Desantisiibacteriota</taxon>
    </lineage>
</organism>
<dbReference type="Proteomes" id="UP000229307">
    <property type="component" value="Unassembled WGS sequence"/>
</dbReference>
<dbReference type="Pfam" id="PF03235">
    <property type="entry name" value="GmrSD_N"/>
    <property type="match status" value="1"/>
</dbReference>
<dbReference type="PANTHER" id="PTHR39639">
    <property type="entry name" value="CHROMOSOME 16, WHOLE GENOME SHOTGUN SEQUENCE"/>
    <property type="match status" value="1"/>
</dbReference>
<reference evidence="3" key="1">
    <citation type="submission" date="2017-09" db="EMBL/GenBank/DDBJ databases">
        <title>Depth-based differentiation of microbial function through sediment-hosted aquifers and enrichment of novel symbionts in the deep terrestrial subsurface.</title>
        <authorList>
            <person name="Probst A.J."/>
            <person name="Ladd B."/>
            <person name="Jarett J.K."/>
            <person name="Geller-Mcgrath D.E."/>
            <person name="Sieber C.M.K."/>
            <person name="Emerson J.B."/>
            <person name="Anantharaman K."/>
            <person name="Thomas B.C."/>
            <person name="Malmstrom R."/>
            <person name="Stieglmeier M."/>
            <person name="Klingl A."/>
            <person name="Woyke T."/>
            <person name="Ryan C.M."/>
            <person name="Banfield J.F."/>
        </authorList>
    </citation>
    <scope>NUCLEOTIDE SEQUENCE [LARGE SCALE GENOMIC DNA]</scope>
</reference>
<dbReference type="SMART" id="SM00507">
    <property type="entry name" value="HNHc"/>
    <property type="match status" value="1"/>
</dbReference>
<protein>
    <recommendedName>
        <fullName evidence="1">HNH nuclease domain-containing protein</fullName>
    </recommendedName>
</protein>
<dbReference type="InterPro" id="IPR004919">
    <property type="entry name" value="GmrSD_N"/>
</dbReference>
<dbReference type="InterPro" id="IPR002711">
    <property type="entry name" value="HNH"/>
</dbReference>
<evidence type="ECO:0000313" key="3">
    <source>
        <dbReference type="Proteomes" id="UP000229307"/>
    </source>
</evidence>
<proteinExistence type="predicted"/>
<dbReference type="EMBL" id="PFMR01000313">
    <property type="protein sequence ID" value="PIZ14718.1"/>
    <property type="molecule type" value="Genomic_DNA"/>
</dbReference>
<sequence>MELKKDNWPLVTVHGTKERINTQPDFQRPLVWGLAQKQLLIDSILRGYDVPKFYWRKVSSKPDKYDVVDGQQRLRAIWDFINGEFKLPKDADTVDGFKIANCGYKELPDDLRKVFDIYNLNIIILENTDEDEVREMFLRLQNGTTLKAQEKRNAYPGNMRDFVHKLADHNFFSKVGFENRRFTYDLIVAQMICLEGNGGPTNIKNADLNKMYQEGIEFDEKSEVGKAIERNLNLFNEIFKEKTPELERYNIISLYCVLRELQLEYVISEIKDKLFEWFVEFEQIRIKNELIPEDQADSEWIIYKDKISHSTDSVDSIKWRMEFMLRNLLEKYPNLSRKDNNRNFTQIQKLVIFRRDKGICQLQIKCKGENLTWDDWACDHIVAWSKGGKTTIENGQVACPSCNSSKGGN</sequence>
<dbReference type="AlphaFoldDB" id="A0A2M7S5Q1"/>
<dbReference type="GO" id="GO:0003676">
    <property type="term" value="F:nucleic acid binding"/>
    <property type="evidence" value="ECO:0007669"/>
    <property type="project" value="InterPro"/>
</dbReference>
<dbReference type="GO" id="GO:0008270">
    <property type="term" value="F:zinc ion binding"/>
    <property type="evidence" value="ECO:0007669"/>
    <property type="project" value="InterPro"/>
</dbReference>
<evidence type="ECO:0000259" key="1">
    <source>
        <dbReference type="SMART" id="SM00507"/>
    </source>
</evidence>
<comment type="caution">
    <text evidence="2">The sequence shown here is derived from an EMBL/GenBank/DDBJ whole genome shotgun (WGS) entry which is preliminary data.</text>
</comment>
<accession>A0A2M7S5Q1</accession>
<dbReference type="CDD" id="cd00085">
    <property type="entry name" value="HNHc"/>
    <property type="match status" value="1"/>
</dbReference>
<dbReference type="PANTHER" id="PTHR39639:SF1">
    <property type="entry name" value="DUF262 DOMAIN-CONTAINING PROTEIN"/>
    <property type="match status" value="1"/>
</dbReference>
<dbReference type="GO" id="GO:0004519">
    <property type="term" value="F:endonuclease activity"/>
    <property type="evidence" value="ECO:0007669"/>
    <property type="project" value="InterPro"/>
</dbReference>
<gene>
    <name evidence="2" type="ORF">COY52_11405</name>
</gene>
<feature type="domain" description="HNH nuclease" evidence="1">
    <location>
        <begin position="347"/>
        <end position="404"/>
    </location>
</feature>